<proteinExistence type="predicted"/>
<sequence length="261" mass="29273">MMFLAYMYFEGVGCVEDMPRGVSYLQKLVNTDDIRPGEEGVLAIALFYMGELYYRGIVVPKDNELAEKHWLRGAMIQKNPVSGLHHYGSVECQSALGMFYSNREFLDLKKAFQWHKRAQESGSVVSEGALGVMYLYGLGTEENLRLAYHHLTNAAARGNTYAKGYLAAYYYKRQMFERTAITGRELAAVQDCKPLAKAEGCPVEHVKRGVSMGCFYLALCCQYGYGTFQDKSFAEILIRKAIELSPDVAYDLHAKAILGTA</sequence>
<dbReference type="PANTHER" id="PTHR44554">
    <property type="entry name" value="LRP2-BINDING PROTEIN"/>
    <property type="match status" value="1"/>
</dbReference>
<evidence type="ECO:0000256" key="2">
    <source>
        <dbReference type="ARBA" id="ARBA00022490"/>
    </source>
</evidence>
<evidence type="ECO:0000313" key="8">
    <source>
        <dbReference type="Proteomes" id="UP001497382"/>
    </source>
</evidence>
<name>A0AAV2B2K9_9ARAC</name>
<dbReference type="PANTHER" id="PTHR44554:SF1">
    <property type="entry name" value="LRP2-BINDING PROTEIN"/>
    <property type="match status" value="1"/>
</dbReference>
<dbReference type="Gene3D" id="1.25.40.10">
    <property type="entry name" value="Tetratricopeptide repeat domain"/>
    <property type="match status" value="1"/>
</dbReference>
<keyword evidence="3" id="KW-0677">Repeat</keyword>
<dbReference type="AlphaFoldDB" id="A0AAV2B2K9"/>
<comment type="caution">
    <text evidence="7">The sequence shown here is derived from an EMBL/GenBank/DDBJ whole genome shotgun (WGS) entry which is preliminary data.</text>
</comment>
<evidence type="ECO:0000256" key="4">
    <source>
        <dbReference type="ARBA" id="ARBA00022803"/>
    </source>
</evidence>
<dbReference type="Pfam" id="PF08238">
    <property type="entry name" value="Sel1"/>
    <property type="match status" value="5"/>
</dbReference>
<accession>A0AAV2B2K9</accession>
<keyword evidence="8" id="KW-1185">Reference proteome</keyword>
<evidence type="ECO:0000313" key="7">
    <source>
        <dbReference type="EMBL" id="CAL1289769.1"/>
    </source>
</evidence>
<gene>
    <name evidence="7" type="ORF">LARSCL_LOCUS16127</name>
</gene>
<evidence type="ECO:0000256" key="1">
    <source>
        <dbReference type="ARBA" id="ARBA00004496"/>
    </source>
</evidence>
<comment type="subcellular location">
    <subcellularLocation>
        <location evidence="1">Cytoplasm</location>
    </subcellularLocation>
</comment>
<comment type="function">
    <text evidence="5">May act as an adapter that regulates LRP2 function.</text>
</comment>
<evidence type="ECO:0000256" key="3">
    <source>
        <dbReference type="ARBA" id="ARBA00022737"/>
    </source>
</evidence>
<dbReference type="GO" id="GO:0005737">
    <property type="term" value="C:cytoplasm"/>
    <property type="evidence" value="ECO:0007669"/>
    <property type="project" value="UniProtKB-SubCell"/>
</dbReference>
<dbReference type="Proteomes" id="UP001497382">
    <property type="component" value="Unassembled WGS sequence"/>
</dbReference>
<evidence type="ECO:0000256" key="5">
    <source>
        <dbReference type="ARBA" id="ARBA00037614"/>
    </source>
</evidence>
<dbReference type="InterPro" id="IPR052323">
    <property type="entry name" value="LRP2-binding"/>
</dbReference>
<organism evidence="7 8">
    <name type="scientific">Larinioides sclopetarius</name>
    <dbReference type="NCBI Taxonomy" id="280406"/>
    <lineage>
        <taxon>Eukaryota</taxon>
        <taxon>Metazoa</taxon>
        <taxon>Ecdysozoa</taxon>
        <taxon>Arthropoda</taxon>
        <taxon>Chelicerata</taxon>
        <taxon>Arachnida</taxon>
        <taxon>Araneae</taxon>
        <taxon>Araneomorphae</taxon>
        <taxon>Entelegynae</taxon>
        <taxon>Araneoidea</taxon>
        <taxon>Araneidae</taxon>
        <taxon>Larinioides</taxon>
    </lineage>
</organism>
<dbReference type="SMART" id="SM00671">
    <property type="entry name" value="SEL1"/>
    <property type="match status" value="5"/>
</dbReference>
<dbReference type="InterPro" id="IPR006597">
    <property type="entry name" value="Sel1-like"/>
</dbReference>
<dbReference type="SUPFAM" id="SSF81901">
    <property type="entry name" value="HCP-like"/>
    <property type="match status" value="1"/>
</dbReference>
<evidence type="ECO:0000256" key="6">
    <source>
        <dbReference type="ARBA" id="ARBA00039954"/>
    </source>
</evidence>
<reference evidence="7 8" key="1">
    <citation type="submission" date="2024-04" db="EMBL/GenBank/DDBJ databases">
        <authorList>
            <person name="Rising A."/>
            <person name="Reimegard J."/>
            <person name="Sonavane S."/>
            <person name="Akerstrom W."/>
            <person name="Nylinder S."/>
            <person name="Hedman E."/>
            <person name="Kallberg Y."/>
        </authorList>
    </citation>
    <scope>NUCLEOTIDE SEQUENCE [LARGE SCALE GENOMIC DNA]</scope>
</reference>
<keyword evidence="4" id="KW-0802">TPR repeat</keyword>
<protein>
    <recommendedName>
        <fullName evidence="6">LRP2-binding protein</fullName>
    </recommendedName>
</protein>
<dbReference type="InterPro" id="IPR011990">
    <property type="entry name" value="TPR-like_helical_dom_sf"/>
</dbReference>
<keyword evidence="2" id="KW-0963">Cytoplasm</keyword>
<dbReference type="EMBL" id="CAXIEN010000255">
    <property type="protein sequence ID" value="CAL1289769.1"/>
    <property type="molecule type" value="Genomic_DNA"/>
</dbReference>